<evidence type="ECO:0000256" key="1">
    <source>
        <dbReference type="ARBA" id="ARBA00004651"/>
    </source>
</evidence>
<feature type="transmembrane region" description="Helical" evidence="6">
    <location>
        <begin position="150"/>
        <end position="171"/>
    </location>
</feature>
<protein>
    <submittedName>
        <fullName evidence="7">MATE family efflux transporter</fullName>
    </submittedName>
</protein>
<evidence type="ECO:0000256" key="5">
    <source>
        <dbReference type="ARBA" id="ARBA00023136"/>
    </source>
</evidence>
<proteinExistence type="predicted"/>
<feature type="transmembrane region" description="Helical" evidence="6">
    <location>
        <begin position="489"/>
        <end position="507"/>
    </location>
</feature>
<feature type="transmembrane region" description="Helical" evidence="6">
    <location>
        <begin position="463"/>
        <end position="483"/>
    </location>
</feature>
<keyword evidence="3 6" id="KW-0812">Transmembrane</keyword>
<keyword evidence="5 6" id="KW-0472">Membrane</keyword>
<evidence type="ECO:0000313" key="7">
    <source>
        <dbReference type="EMBL" id="MEJ5946306.1"/>
    </source>
</evidence>
<sequence length="526" mass="54018">MVGPDAVVAEMTGAGASRPAAATPPRDVHVARLARGGAAGLVGAGLSALLTLAFTVLVTRTLPQQQAGLFFALTSAFLIAYSVASLGVPTGVVYFVARYRATGQAHRVPALLRHGLTWAVVAAGVTGLVGIALAPRLATLLGDGSDASTTLVRILSAALLVAVLNDVAVGITRGYDTMRPFVLVERIGRPLAQLVIALVVVALGGAGAVAVGTAWVLPFLLTSAVLLGWVRRLNRPSRAAAERAEGAPGHVDRGAFWRFTGPRGLAALSQMVLQRSDIVLLGVLAGPVPAAVYTASTRFLVFGQLGAGAISTTMQPRIAALLAAGDVPSAQRVYRVATTWLVLMAWPLYLLAAVLAPEMLLLFGQDYQGGVGVVVLLSLTMLVATGCGAVDVVLTMAGRSAWTMGNALAAVAVNVALNLLLIPRLGVFGAAMAWSAAILLRNLLPLAQLALSLRLHPFGRMTAAAAGLSLVLVGGLPAAARAISGGSSVVTAAVAVIGVLGYAAVVVRKRRAFDLHQFSAIRRRRA</sequence>
<feature type="transmembrane region" description="Helical" evidence="6">
    <location>
        <begin position="69"/>
        <end position="96"/>
    </location>
</feature>
<feature type="transmembrane region" description="Helical" evidence="6">
    <location>
        <begin position="369"/>
        <end position="394"/>
    </location>
</feature>
<evidence type="ECO:0000256" key="6">
    <source>
        <dbReference type="SAM" id="Phobius"/>
    </source>
</evidence>
<accession>A0ABU8RMS7</accession>
<evidence type="ECO:0000256" key="4">
    <source>
        <dbReference type="ARBA" id="ARBA00022989"/>
    </source>
</evidence>
<keyword evidence="8" id="KW-1185">Reference proteome</keyword>
<dbReference type="Proteomes" id="UP001387100">
    <property type="component" value="Unassembled WGS sequence"/>
</dbReference>
<feature type="transmembrane region" description="Helical" evidence="6">
    <location>
        <begin position="340"/>
        <end position="363"/>
    </location>
</feature>
<dbReference type="PANTHER" id="PTHR30250:SF11">
    <property type="entry name" value="O-ANTIGEN TRANSPORTER-RELATED"/>
    <property type="match status" value="1"/>
</dbReference>
<dbReference type="Pfam" id="PF01943">
    <property type="entry name" value="Polysacc_synt"/>
    <property type="match status" value="1"/>
</dbReference>
<dbReference type="EMBL" id="JBBIAA010000020">
    <property type="protein sequence ID" value="MEJ5946306.1"/>
    <property type="molecule type" value="Genomic_DNA"/>
</dbReference>
<feature type="transmembrane region" description="Helical" evidence="6">
    <location>
        <begin position="36"/>
        <end position="57"/>
    </location>
</feature>
<keyword evidence="2" id="KW-1003">Cell membrane</keyword>
<feature type="transmembrane region" description="Helical" evidence="6">
    <location>
        <begin position="428"/>
        <end position="451"/>
    </location>
</feature>
<name>A0ABU8RMS7_9ACTN</name>
<gene>
    <name evidence="7" type="ORF">WDZ17_13490</name>
</gene>
<feature type="transmembrane region" description="Helical" evidence="6">
    <location>
        <begin position="191"/>
        <end position="209"/>
    </location>
</feature>
<organism evidence="7 8">
    <name type="scientific">Pseudokineococcus basanitobsidens</name>
    <dbReference type="NCBI Taxonomy" id="1926649"/>
    <lineage>
        <taxon>Bacteria</taxon>
        <taxon>Bacillati</taxon>
        <taxon>Actinomycetota</taxon>
        <taxon>Actinomycetes</taxon>
        <taxon>Kineosporiales</taxon>
        <taxon>Kineosporiaceae</taxon>
        <taxon>Pseudokineococcus</taxon>
    </lineage>
</organism>
<reference evidence="7 8" key="1">
    <citation type="journal article" date="2017" name="Int. J. Syst. Evol. Microbiol.">
        <title>Pseudokineococcus basanitobsidens sp. nov., isolated from volcanic rock.</title>
        <authorList>
            <person name="Lee D.W."/>
            <person name="Park M.Y."/>
            <person name="Kim J.J."/>
            <person name="Kim B.S."/>
        </authorList>
    </citation>
    <scope>NUCLEOTIDE SEQUENCE [LARGE SCALE GENOMIC DNA]</scope>
    <source>
        <strain evidence="7 8">DSM 103726</strain>
    </source>
</reference>
<feature type="transmembrane region" description="Helical" evidence="6">
    <location>
        <begin position="401"/>
        <end position="422"/>
    </location>
</feature>
<evidence type="ECO:0000313" key="8">
    <source>
        <dbReference type="Proteomes" id="UP001387100"/>
    </source>
</evidence>
<dbReference type="PANTHER" id="PTHR30250">
    <property type="entry name" value="PST FAMILY PREDICTED COLANIC ACID TRANSPORTER"/>
    <property type="match status" value="1"/>
</dbReference>
<keyword evidence="4 6" id="KW-1133">Transmembrane helix</keyword>
<evidence type="ECO:0000256" key="3">
    <source>
        <dbReference type="ARBA" id="ARBA00022692"/>
    </source>
</evidence>
<comment type="subcellular location">
    <subcellularLocation>
        <location evidence="1">Cell membrane</location>
        <topology evidence="1">Multi-pass membrane protein</topology>
    </subcellularLocation>
</comment>
<feature type="transmembrane region" description="Helical" evidence="6">
    <location>
        <begin position="116"/>
        <end position="138"/>
    </location>
</feature>
<dbReference type="InterPro" id="IPR050833">
    <property type="entry name" value="Poly_Biosynth_Transport"/>
</dbReference>
<evidence type="ECO:0000256" key="2">
    <source>
        <dbReference type="ARBA" id="ARBA00022475"/>
    </source>
</evidence>
<comment type="caution">
    <text evidence="7">The sequence shown here is derived from an EMBL/GenBank/DDBJ whole genome shotgun (WGS) entry which is preliminary data.</text>
</comment>
<dbReference type="InterPro" id="IPR002797">
    <property type="entry name" value="Polysacc_synth"/>
</dbReference>